<dbReference type="EMBL" id="VSRR010055630">
    <property type="protein sequence ID" value="MPC80996.1"/>
    <property type="molecule type" value="Genomic_DNA"/>
</dbReference>
<keyword evidence="1" id="KW-0732">Signal</keyword>
<evidence type="ECO:0000256" key="1">
    <source>
        <dbReference type="SAM" id="SignalP"/>
    </source>
</evidence>
<keyword evidence="3" id="KW-1185">Reference proteome</keyword>
<gene>
    <name evidence="2" type="ORF">E2C01_075597</name>
</gene>
<evidence type="ECO:0000313" key="3">
    <source>
        <dbReference type="Proteomes" id="UP000324222"/>
    </source>
</evidence>
<dbReference type="Proteomes" id="UP000324222">
    <property type="component" value="Unassembled WGS sequence"/>
</dbReference>
<feature type="chain" id="PRO_5022863998" evidence="1">
    <location>
        <begin position="18"/>
        <end position="73"/>
    </location>
</feature>
<organism evidence="2 3">
    <name type="scientific">Portunus trituberculatus</name>
    <name type="common">Swimming crab</name>
    <name type="synonym">Neptunus trituberculatus</name>
    <dbReference type="NCBI Taxonomy" id="210409"/>
    <lineage>
        <taxon>Eukaryota</taxon>
        <taxon>Metazoa</taxon>
        <taxon>Ecdysozoa</taxon>
        <taxon>Arthropoda</taxon>
        <taxon>Crustacea</taxon>
        <taxon>Multicrustacea</taxon>
        <taxon>Malacostraca</taxon>
        <taxon>Eumalacostraca</taxon>
        <taxon>Eucarida</taxon>
        <taxon>Decapoda</taxon>
        <taxon>Pleocyemata</taxon>
        <taxon>Brachyura</taxon>
        <taxon>Eubrachyura</taxon>
        <taxon>Portunoidea</taxon>
        <taxon>Portunidae</taxon>
        <taxon>Portuninae</taxon>
        <taxon>Portunus</taxon>
    </lineage>
</organism>
<feature type="signal peptide" evidence="1">
    <location>
        <begin position="1"/>
        <end position="17"/>
    </location>
</feature>
<name>A0A5B7IG75_PORTR</name>
<protein>
    <submittedName>
        <fullName evidence="2">Uncharacterized protein</fullName>
    </submittedName>
</protein>
<reference evidence="2 3" key="1">
    <citation type="submission" date="2019-05" db="EMBL/GenBank/DDBJ databases">
        <title>Another draft genome of Portunus trituberculatus and its Hox gene families provides insights of decapod evolution.</title>
        <authorList>
            <person name="Jeong J.-H."/>
            <person name="Song I."/>
            <person name="Kim S."/>
            <person name="Choi T."/>
            <person name="Kim D."/>
            <person name="Ryu S."/>
            <person name="Kim W."/>
        </authorList>
    </citation>
    <scope>NUCLEOTIDE SEQUENCE [LARGE SCALE GENOMIC DNA]</scope>
    <source>
        <tissue evidence="2">Muscle</tissue>
    </source>
</reference>
<proteinExistence type="predicted"/>
<sequence length="73" mass="8286">MWRRPALLVLYLALVVAITWLVELGHWWETGHTTFQIRHLLDARGLQYAGVLEKREIVGLLQQSGGSQTGNCN</sequence>
<evidence type="ECO:0000313" key="2">
    <source>
        <dbReference type="EMBL" id="MPC80996.1"/>
    </source>
</evidence>
<comment type="caution">
    <text evidence="2">The sequence shown here is derived from an EMBL/GenBank/DDBJ whole genome shotgun (WGS) entry which is preliminary data.</text>
</comment>
<dbReference type="OrthoDB" id="21204at2759"/>
<accession>A0A5B7IG75</accession>
<dbReference type="AlphaFoldDB" id="A0A5B7IG75"/>